<organism evidence="5">
    <name type="scientific">uncultured Desulfobacteraceae bacterium</name>
    <dbReference type="NCBI Taxonomy" id="218296"/>
    <lineage>
        <taxon>Bacteria</taxon>
        <taxon>Pseudomonadati</taxon>
        <taxon>Thermodesulfobacteriota</taxon>
        <taxon>Desulfobacteria</taxon>
        <taxon>Desulfobacterales</taxon>
        <taxon>Desulfobacteraceae</taxon>
        <taxon>environmental samples</taxon>
    </lineage>
</organism>
<sequence length="388" mass="43683">MKRDLQGHYITISTVGEKAKAFAPAPLPPDPPIAWSAELREKFDQALLALGRLDGVSALLPDTSLFLYMYVRKEAVLSSMIEGTQSSLSDLLLFEFEHQPGTPLDDVQEVSNYVAALSHGLSRLSEGFPLSLRLFKEIHGVLLSKGRGRECDPGEFRRSQNWIGGARPGTAVFVPPPPEYLQECMGKLELFLHDQPEKTPTLIKAALAHAQFETIHPFLDGNGRLGRLLITLLLCSEKALKEPMLYLSLYFKTHRQRYYELLNETRLTGDWEAWLDFFADAVIDTATQAVETARRLVRLSAGDGQRVNGLKRISGSARLIHHAMLERPMASSKWIQEKTRLSPATVNACLRELEKLGIVKEVTGRKRNRLYSYVEYIRIMNEGTDPPR</sequence>
<keyword evidence="1" id="KW-0547">Nucleotide-binding</keyword>
<feature type="binding site" evidence="1">
    <location>
        <position position="216"/>
    </location>
    <ligand>
        <name>ATP</name>
        <dbReference type="ChEBI" id="CHEBI:30616"/>
    </ligand>
</feature>
<dbReference type="GO" id="GO:0005524">
    <property type="term" value="F:ATP binding"/>
    <property type="evidence" value="ECO:0007669"/>
    <property type="project" value="UniProtKB-KW"/>
</dbReference>
<accession>A0A484HFS1</accession>
<dbReference type="InterPro" id="IPR026287">
    <property type="entry name" value="SoFic-like"/>
</dbReference>
<feature type="binding site" evidence="3">
    <location>
        <begin position="258"/>
        <end position="259"/>
    </location>
    <ligand>
        <name>ATP</name>
        <dbReference type="ChEBI" id="CHEBI:30616"/>
    </ligand>
</feature>
<proteinExistence type="predicted"/>
<dbReference type="InterPro" id="IPR036390">
    <property type="entry name" value="WH_DNA-bd_sf"/>
</dbReference>
<feature type="binding site" evidence="1">
    <location>
        <position position="258"/>
    </location>
    <ligand>
        <name>ATP</name>
        <dbReference type="ChEBI" id="CHEBI:30616"/>
    </ligand>
</feature>
<dbReference type="InterPro" id="IPR036388">
    <property type="entry name" value="WH-like_DNA-bd_sf"/>
</dbReference>
<dbReference type="InterPro" id="IPR025758">
    <property type="entry name" value="Fic/DOC_N"/>
</dbReference>
<dbReference type="InterPro" id="IPR036597">
    <property type="entry name" value="Fido-like_dom_sf"/>
</dbReference>
<feature type="binding site" evidence="3">
    <location>
        <begin position="220"/>
        <end position="227"/>
    </location>
    <ligand>
        <name>ATP</name>
        <dbReference type="ChEBI" id="CHEBI:30616"/>
    </ligand>
</feature>
<dbReference type="InterPro" id="IPR003812">
    <property type="entry name" value="Fido"/>
</dbReference>
<dbReference type="PANTHER" id="PTHR13504:SF38">
    <property type="entry name" value="FIDO DOMAIN-CONTAINING PROTEIN"/>
    <property type="match status" value="1"/>
</dbReference>
<feature type="binding site" evidence="1">
    <location>
        <position position="82"/>
    </location>
    <ligand>
        <name>ATP</name>
        <dbReference type="ChEBI" id="CHEBI:30616"/>
    </ligand>
</feature>
<feature type="binding site" evidence="1">
    <location>
        <begin position="221"/>
        <end position="227"/>
    </location>
    <ligand>
        <name>ATP</name>
        <dbReference type="ChEBI" id="CHEBI:30616"/>
    </ligand>
</feature>
<evidence type="ECO:0000256" key="2">
    <source>
        <dbReference type="PIRSR" id="PIRSR640198-1"/>
    </source>
</evidence>
<dbReference type="Pfam" id="PF13412">
    <property type="entry name" value="HTH_24"/>
    <property type="match status" value="1"/>
</dbReference>
<protein>
    <submittedName>
        <fullName evidence="5">Filamentation induced by cAMP protein Fic</fullName>
    </submittedName>
</protein>
<dbReference type="SUPFAM" id="SSF46785">
    <property type="entry name" value="Winged helix' DNA-binding domain"/>
    <property type="match status" value="1"/>
</dbReference>
<evidence type="ECO:0000259" key="4">
    <source>
        <dbReference type="PROSITE" id="PS51459"/>
    </source>
</evidence>
<dbReference type="AlphaFoldDB" id="A0A484HFS1"/>
<dbReference type="Pfam" id="PF02661">
    <property type="entry name" value="Fic"/>
    <property type="match status" value="1"/>
</dbReference>
<feature type="active site" evidence="2">
    <location>
        <position position="216"/>
    </location>
</feature>
<dbReference type="PANTHER" id="PTHR13504">
    <property type="entry name" value="FIDO DOMAIN-CONTAINING PROTEIN DDB_G0283145"/>
    <property type="match status" value="1"/>
</dbReference>
<reference evidence="5" key="1">
    <citation type="submission" date="2019-01" db="EMBL/GenBank/DDBJ databases">
        <authorList>
            <consortium name="Genoscope - CEA"/>
            <person name="William W."/>
        </authorList>
    </citation>
    <scope>NUCLEOTIDE SEQUENCE</scope>
    <source>
        <strain evidence="5">CR-1</strain>
    </source>
</reference>
<dbReference type="EMBL" id="CAACVI010000019">
    <property type="protein sequence ID" value="VEN74062.1"/>
    <property type="molecule type" value="Genomic_DNA"/>
</dbReference>
<dbReference type="Gene3D" id="1.10.10.10">
    <property type="entry name" value="Winged helix-like DNA-binding domain superfamily/Winged helix DNA-binding domain"/>
    <property type="match status" value="1"/>
</dbReference>
<dbReference type="PROSITE" id="PS51459">
    <property type="entry name" value="FIDO"/>
    <property type="match status" value="1"/>
</dbReference>
<evidence type="ECO:0000256" key="1">
    <source>
        <dbReference type="PIRSR" id="PIRSR038925-1"/>
    </source>
</evidence>
<keyword evidence="1" id="KW-0067">ATP-binding</keyword>
<dbReference type="PIRSF" id="PIRSF038925">
    <property type="entry name" value="AMP-prot_trans"/>
    <property type="match status" value="1"/>
</dbReference>
<evidence type="ECO:0000313" key="5">
    <source>
        <dbReference type="EMBL" id="VEN74062.1"/>
    </source>
</evidence>
<dbReference type="InterPro" id="IPR040198">
    <property type="entry name" value="Fido_containing"/>
</dbReference>
<gene>
    <name evidence="5" type="ORF">EPICR_260003</name>
</gene>
<dbReference type="Gene3D" id="1.10.3290.10">
    <property type="entry name" value="Fido-like domain"/>
    <property type="match status" value="1"/>
</dbReference>
<evidence type="ECO:0000256" key="3">
    <source>
        <dbReference type="PIRSR" id="PIRSR640198-2"/>
    </source>
</evidence>
<dbReference type="SUPFAM" id="SSF140931">
    <property type="entry name" value="Fic-like"/>
    <property type="match status" value="1"/>
</dbReference>
<name>A0A484HFS1_9BACT</name>
<dbReference type="Pfam" id="PF13784">
    <property type="entry name" value="Fic_N"/>
    <property type="match status" value="1"/>
</dbReference>
<feature type="domain" description="Fido" evidence="4">
    <location>
        <begin position="130"/>
        <end position="280"/>
    </location>
</feature>